<dbReference type="WBParaSite" id="nRc.2.0.1.t14496-RA">
    <property type="protein sequence ID" value="nRc.2.0.1.t14496-RA"/>
    <property type="gene ID" value="nRc.2.0.1.g14496"/>
</dbReference>
<name>A0A915IKF7_ROMCU</name>
<protein>
    <submittedName>
        <fullName evidence="2">Uncharacterized protein</fullName>
    </submittedName>
</protein>
<proteinExistence type="predicted"/>
<evidence type="ECO:0000313" key="2">
    <source>
        <dbReference type="WBParaSite" id="nRc.2.0.1.t14496-RA"/>
    </source>
</evidence>
<accession>A0A915IKF7</accession>
<reference evidence="2" key="1">
    <citation type="submission" date="2022-11" db="UniProtKB">
        <authorList>
            <consortium name="WormBaseParasite"/>
        </authorList>
    </citation>
    <scope>IDENTIFICATION</scope>
</reference>
<dbReference type="Proteomes" id="UP000887565">
    <property type="component" value="Unplaced"/>
</dbReference>
<sequence>MMLNYCVISNSTNRRIKTKNAGTNAAKMAQIGNLLLTPKGQIIQPRFGMVVEKESGMSNC</sequence>
<keyword evidence="1" id="KW-1185">Reference proteome</keyword>
<organism evidence="1 2">
    <name type="scientific">Romanomermis culicivorax</name>
    <name type="common">Nematode worm</name>
    <dbReference type="NCBI Taxonomy" id="13658"/>
    <lineage>
        <taxon>Eukaryota</taxon>
        <taxon>Metazoa</taxon>
        <taxon>Ecdysozoa</taxon>
        <taxon>Nematoda</taxon>
        <taxon>Enoplea</taxon>
        <taxon>Dorylaimia</taxon>
        <taxon>Mermithida</taxon>
        <taxon>Mermithoidea</taxon>
        <taxon>Mermithidae</taxon>
        <taxon>Romanomermis</taxon>
    </lineage>
</organism>
<dbReference type="AlphaFoldDB" id="A0A915IKF7"/>
<evidence type="ECO:0000313" key="1">
    <source>
        <dbReference type="Proteomes" id="UP000887565"/>
    </source>
</evidence>